<evidence type="ECO:0000256" key="1">
    <source>
        <dbReference type="SAM" id="MobiDB-lite"/>
    </source>
</evidence>
<dbReference type="Proteomes" id="UP001190926">
    <property type="component" value="Unassembled WGS sequence"/>
</dbReference>
<sequence length="249" mass="27606">MKETTPQNNALHSLQEEAREVEEEEEPHRLSFGDLPTTHSPTTPSARPNLLFEFSGASPHPAATYSYYNDIVFCGKIIHDDDEEGADQDEELNEYQKRDYFATVKSKSLRKHSSPDHDSDHRRLSASTRHSGELVRPKCDLDYHAQRVNISSLTSMSAKSKRRMFMFGPVKFKPEMELSAIKQRQAKLPAAEKTSPSPSHSGGGKGQWGMLKSSFRGRSHLTSVLARSLGCIPVAGRGGGVELRLGAAN</sequence>
<feature type="region of interest" description="Disordered" evidence="1">
    <location>
        <begin position="1"/>
        <end position="47"/>
    </location>
</feature>
<evidence type="ECO:0000313" key="2">
    <source>
        <dbReference type="EMBL" id="KAH6838185.1"/>
    </source>
</evidence>
<comment type="caution">
    <text evidence="2">The sequence shown here is derived from an EMBL/GenBank/DDBJ whole genome shotgun (WGS) entry which is preliminary data.</text>
</comment>
<dbReference type="AlphaFoldDB" id="A0AAD4JS66"/>
<evidence type="ECO:0000313" key="3">
    <source>
        <dbReference type="Proteomes" id="UP001190926"/>
    </source>
</evidence>
<dbReference type="EMBL" id="SDAM02000001">
    <property type="protein sequence ID" value="KAH6838185.1"/>
    <property type="molecule type" value="Genomic_DNA"/>
</dbReference>
<gene>
    <name evidence="2" type="ORF">C2S53_013158</name>
</gene>
<feature type="compositionally biased region" description="Polar residues" evidence="1">
    <location>
        <begin position="1"/>
        <end position="12"/>
    </location>
</feature>
<feature type="compositionally biased region" description="Polar residues" evidence="1">
    <location>
        <begin position="37"/>
        <end position="46"/>
    </location>
</feature>
<reference evidence="2 3" key="1">
    <citation type="journal article" date="2021" name="Nat. Commun.">
        <title>Incipient diploidization of the medicinal plant Perilla within 10,000 years.</title>
        <authorList>
            <person name="Zhang Y."/>
            <person name="Shen Q."/>
            <person name="Leng L."/>
            <person name="Zhang D."/>
            <person name="Chen S."/>
            <person name="Shi Y."/>
            <person name="Ning Z."/>
            <person name="Chen S."/>
        </authorList>
    </citation>
    <scope>NUCLEOTIDE SEQUENCE [LARGE SCALE GENOMIC DNA]</scope>
    <source>
        <strain evidence="3">cv. PC099</strain>
    </source>
</reference>
<keyword evidence="3" id="KW-1185">Reference proteome</keyword>
<feature type="region of interest" description="Disordered" evidence="1">
    <location>
        <begin position="105"/>
        <end position="132"/>
    </location>
</feature>
<feature type="compositionally biased region" description="Basic and acidic residues" evidence="1">
    <location>
        <begin position="113"/>
        <end position="123"/>
    </location>
</feature>
<feature type="region of interest" description="Disordered" evidence="1">
    <location>
        <begin position="184"/>
        <end position="211"/>
    </location>
</feature>
<proteinExistence type="predicted"/>
<accession>A0AAD4JS66</accession>
<dbReference type="PANTHER" id="PTHR34130:SF3">
    <property type="entry name" value="DUF1645 FAMILY PROTEIN"/>
    <property type="match status" value="1"/>
</dbReference>
<dbReference type="PANTHER" id="PTHR34130">
    <property type="entry name" value="OS08G0243800 PROTEIN"/>
    <property type="match status" value="1"/>
</dbReference>
<name>A0AAD4JS66_PERFH</name>
<organism evidence="2 3">
    <name type="scientific">Perilla frutescens var. hirtella</name>
    <name type="common">Perilla citriodora</name>
    <name type="synonym">Perilla setoyensis</name>
    <dbReference type="NCBI Taxonomy" id="608512"/>
    <lineage>
        <taxon>Eukaryota</taxon>
        <taxon>Viridiplantae</taxon>
        <taxon>Streptophyta</taxon>
        <taxon>Embryophyta</taxon>
        <taxon>Tracheophyta</taxon>
        <taxon>Spermatophyta</taxon>
        <taxon>Magnoliopsida</taxon>
        <taxon>eudicotyledons</taxon>
        <taxon>Gunneridae</taxon>
        <taxon>Pentapetalae</taxon>
        <taxon>asterids</taxon>
        <taxon>lamiids</taxon>
        <taxon>Lamiales</taxon>
        <taxon>Lamiaceae</taxon>
        <taxon>Nepetoideae</taxon>
        <taxon>Elsholtzieae</taxon>
        <taxon>Perilla</taxon>
    </lineage>
</organism>
<protein>
    <submittedName>
        <fullName evidence="2">Uncharacterized protein</fullName>
    </submittedName>
</protein>